<dbReference type="Proteomes" id="UP000008315">
    <property type="component" value="Chromosome"/>
</dbReference>
<organism evidence="6 7">
    <name type="scientific">Methylotuvimicrobium alcaliphilum (strain DSM 19304 / NCIMB 14124 / VKM B-2133 / 20Z)</name>
    <name type="common">Methylomicrobium alcaliphilum</name>
    <dbReference type="NCBI Taxonomy" id="1091494"/>
    <lineage>
        <taxon>Bacteria</taxon>
        <taxon>Pseudomonadati</taxon>
        <taxon>Pseudomonadota</taxon>
        <taxon>Gammaproteobacteria</taxon>
        <taxon>Methylococcales</taxon>
        <taxon>Methylococcaceae</taxon>
        <taxon>Methylotuvimicrobium</taxon>
    </lineage>
</organism>
<dbReference type="Pfam" id="PF16925">
    <property type="entry name" value="TetR_C_13"/>
    <property type="match status" value="1"/>
</dbReference>
<dbReference type="HOGENOM" id="CLU_069356_28_1_6"/>
<dbReference type="EMBL" id="FO082060">
    <property type="protein sequence ID" value="CCE22053.1"/>
    <property type="molecule type" value="Genomic_DNA"/>
</dbReference>
<dbReference type="PANTHER" id="PTHR47506">
    <property type="entry name" value="TRANSCRIPTIONAL REGULATORY PROTEIN"/>
    <property type="match status" value="1"/>
</dbReference>
<dbReference type="Pfam" id="PF00440">
    <property type="entry name" value="TetR_N"/>
    <property type="match status" value="1"/>
</dbReference>
<accession>G4SXJ8</accession>
<keyword evidence="1" id="KW-0805">Transcription regulation</keyword>
<dbReference type="KEGG" id="mah:MEALZ_0353"/>
<evidence type="ECO:0000256" key="2">
    <source>
        <dbReference type="ARBA" id="ARBA00023125"/>
    </source>
</evidence>
<dbReference type="InterPro" id="IPR011075">
    <property type="entry name" value="TetR_C"/>
</dbReference>
<keyword evidence="7" id="KW-1185">Reference proteome</keyword>
<evidence type="ECO:0000256" key="3">
    <source>
        <dbReference type="ARBA" id="ARBA00023163"/>
    </source>
</evidence>
<sequence>MSNKVKHSIIYIPLISTELPLRLPLVGNKLLTKYTTSRILASTMNSKLSKRTKLLDQGVYLLMNQGYHATGINEIVNAVQVPKGSFYSYFDSKEEFAAQAITHYMEPFIQLLTKHLQHSQVDPLSALKNYYAELIVAVEKNGYKGGCLLGNLMGEIGDTSERCNQALKSAIERYKALQYKALLQAQKEGTVRTDRSAEIMANLLVNNWQGALLRMKIEQSVQPLQEFCDTLLNDYFVA</sequence>
<evidence type="ECO:0000313" key="7">
    <source>
        <dbReference type="Proteomes" id="UP000008315"/>
    </source>
</evidence>
<dbReference type="PATRIC" id="fig|271065.3.peg.366"/>
<feature type="domain" description="HTH tetR-type" evidence="5">
    <location>
        <begin position="48"/>
        <end position="108"/>
    </location>
</feature>
<dbReference type="AlphaFoldDB" id="G4SXJ8"/>
<gene>
    <name evidence="6" type="ordered locus">MEALZ_0353</name>
</gene>
<dbReference type="InterPro" id="IPR001647">
    <property type="entry name" value="HTH_TetR"/>
</dbReference>
<evidence type="ECO:0000259" key="5">
    <source>
        <dbReference type="PROSITE" id="PS50977"/>
    </source>
</evidence>
<dbReference type="SUPFAM" id="SSF46689">
    <property type="entry name" value="Homeodomain-like"/>
    <property type="match status" value="1"/>
</dbReference>
<reference evidence="7" key="1">
    <citation type="journal article" date="2012" name="J. Bacteriol.">
        <title>Genome sequence of the haloalkaliphilic methanotrophic bacterium Methylomicrobium alcaliphilum 20Z.</title>
        <authorList>
            <person name="Vuilleumier S."/>
            <person name="Khmelenina V.N."/>
            <person name="Bringel F."/>
            <person name="Reshetnikov A.S."/>
            <person name="Lajus A."/>
            <person name="Mangenot S."/>
            <person name="Rouy Z."/>
            <person name="Op den Camp H.J."/>
            <person name="Jetten M.S."/>
            <person name="Dispirito A.A."/>
            <person name="Dunfield P."/>
            <person name="Klotz M.G."/>
            <person name="Semrau J.D."/>
            <person name="Stein L.Y."/>
            <person name="Barbe V."/>
            <person name="Medigue C."/>
            <person name="Trotsenko Y.A."/>
            <person name="Kalyuzhnaya M.G."/>
        </authorList>
    </citation>
    <scope>NUCLEOTIDE SEQUENCE [LARGE SCALE GENOMIC DNA]</scope>
    <source>
        <strain evidence="7">DSM 19304 / NCIMB 14124 / VKM B-2133 / 20Z</strain>
    </source>
</reference>
<dbReference type="PANTHER" id="PTHR47506:SF6">
    <property type="entry name" value="HTH-TYPE TRANSCRIPTIONAL REPRESSOR NEMR"/>
    <property type="match status" value="1"/>
</dbReference>
<name>G4SXJ8_META2</name>
<dbReference type="InterPro" id="IPR009057">
    <property type="entry name" value="Homeodomain-like_sf"/>
</dbReference>
<dbReference type="InterPro" id="IPR036271">
    <property type="entry name" value="Tet_transcr_reg_TetR-rel_C_sf"/>
</dbReference>
<evidence type="ECO:0000313" key="6">
    <source>
        <dbReference type="EMBL" id="CCE22053.1"/>
    </source>
</evidence>
<dbReference type="SUPFAM" id="SSF48498">
    <property type="entry name" value="Tetracyclin repressor-like, C-terminal domain"/>
    <property type="match status" value="1"/>
</dbReference>
<evidence type="ECO:0000256" key="4">
    <source>
        <dbReference type="PROSITE-ProRule" id="PRU00335"/>
    </source>
</evidence>
<dbReference type="Gene3D" id="1.10.357.10">
    <property type="entry name" value="Tetracycline Repressor, domain 2"/>
    <property type="match status" value="1"/>
</dbReference>
<proteinExistence type="predicted"/>
<protein>
    <submittedName>
        <fullName evidence="6">Transcriptional regulator, TetR family</fullName>
    </submittedName>
</protein>
<keyword evidence="2 4" id="KW-0238">DNA-binding</keyword>
<evidence type="ECO:0000256" key="1">
    <source>
        <dbReference type="ARBA" id="ARBA00023015"/>
    </source>
</evidence>
<dbReference type="STRING" id="1091494.MEALZ_0353"/>
<dbReference type="PROSITE" id="PS50977">
    <property type="entry name" value="HTH_TETR_2"/>
    <property type="match status" value="1"/>
</dbReference>
<keyword evidence="3" id="KW-0804">Transcription</keyword>
<dbReference type="GO" id="GO:0003677">
    <property type="term" value="F:DNA binding"/>
    <property type="evidence" value="ECO:0007669"/>
    <property type="project" value="UniProtKB-UniRule"/>
</dbReference>
<feature type="DNA-binding region" description="H-T-H motif" evidence="4">
    <location>
        <begin position="71"/>
        <end position="90"/>
    </location>
</feature>